<dbReference type="SUPFAM" id="SSF53254">
    <property type="entry name" value="Phosphoglycerate mutase-like"/>
    <property type="match status" value="1"/>
</dbReference>
<dbReference type="EC" id="3.1.3.62" evidence="4"/>
<sequence length="592" mass="65525">MAPLMHVLLVTLCLAASPLGLLSAAEVPHIEFDSEEGAPFILSHISTSTRYNDALVAQGASLPEFLPKPPRETCKPVQLNLLARHGARDPTRKRAKQLKKVVLNLKAAAKSLVHEVQHVAVGDGSAASGGAARSGNLRSPPNWIGDYIVPWEGHEPVGYLVPGGEEEMYGLAKRWKQRMPNVLDQTYHPERYRIFGTQVPRASASAVAFGVGFLEGNGTLGPARHQSFAVISDTKDIDRRLRFHKTCPAYKAHKKARKPEVWSNQEPVYSATGANILSRTGLNLTAKDVGALWLLCKVEAAIRNTTNQVCSLFTKEEVLQLEWADDIELHILKGYGAPINYRMAQALLQDILESMEGALADWRGGSTKVPELGRLRFAHAETIMPLLCTLGLFQETDRDALLAAQEEELPLPPPPPYPRAWRGSVVAPFGANTALVLYDCAENKGELDEGHKGKKKDDTVGRTGRNDDDDDEEEEGKPHHWRYLLGRALALFRWGTLKPAGTRFREGLVHEDEFLVLALHNERPVKMPACEGALFCPFGVFRKRVLGPHMKGSFDKMCALTGWSYALDAWLVEGLSWLGIEHWPLYRFLGSI</sequence>
<dbReference type="OrthoDB" id="6509975at2759"/>
<proteinExistence type="inferred from homology"/>
<evidence type="ECO:0000256" key="13">
    <source>
        <dbReference type="ARBA" id="ARBA00043832"/>
    </source>
</evidence>
<accession>A0A1Y1IK30</accession>
<dbReference type="STRING" id="105231.A0A1Y1IK30"/>
<comment type="subcellular location">
    <subcellularLocation>
        <location evidence="1">Membrane</location>
    </subcellularLocation>
</comment>
<comment type="catalytic activity">
    <reaction evidence="12">
        <text>1D-myo-inositol hexakisphosphate + H2O = 1D-myo-inositol 1,2,4,5,6-pentakisphosphate + phosphate</text>
        <dbReference type="Rhea" id="RHEA:16989"/>
        <dbReference type="ChEBI" id="CHEBI:15377"/>
        <dbReference type="ChEBI" id="CHEBI:43474"/>
        <dbReference type="ChEBI" id="CHEBI:57798"/>
        <dbReference type="ChEBI" id="CHEBI:58130"/>
        <dbReference type="EC" id="3.1.3.62"/>
    </reaction>
    <physiologicalReaction direction="left-to-right" evidence="12">
        <dbReference type="Rhea" id="RHEA:16990"/>
    </physiologicalReaction>
</comment>
<evidence type="ECO:0000256" key="3">
    <source>
        <dbReference type="ARBA" id="ARBA00012976"/>
    </source>
</evidence>
<reference evidence="16 17" key="1">
    <citation type="journal article" date="2014" name="Nat. Commun.">
        <title>Klebsormidium flaccidum genome reveals primary factors for plant terrestrial adaptation.</title>
        <authorList>
            <person name="Hori K."/>
            <person name="Maruyama F."/>
            <person name="Fujisawa T."/>
            <person name="Togashi T."/>
            <person name="Yamamoto N."/>
            <person name="Seo M."/>
            <person name="Sato S."/>
            <person name="Yamada T."/>
            <person name="Mori H."/>
            <person name="Tajima N."/>
            <person name="Moriyama T."/>
            <person name="Ikeuchi M."/>
            <person name="Watanabe M."/>
            <person name="Wada H."/>
            <person name="Kobayashi K."/>
            <person name="Saito M."/>
            <person name="Masuda T."/>
            <person name="Sasaki-Sekimoto Y."/>
            <person name="Mashiguchi K."/>
            <person name="Awai K."/>
            <person name="Shimojima M."/>
            <person name="Masuda S."/>
            <person name="Iwai M."/>
            <person name="Nobusawa T."/>
            <person name="Narise T."/>
            <person name="Kondo S."/>
            <person name="Saito H."/>
            <person name="Sato R."/>
            <person name="Murakawa M."/>
            <person name="Ihara Y."/>
            <person name="Oshima-Yamada Y."/>
            <person name="Ohtaka K."/>
            <person name="Satoh M."/>
            <person name="Sonobe K."/>
            <person name="Ishii M."/>
            <person name="Ohtani R."/>
            <person name="Kanamori-Sato M."/>
            <person name="Honoki R."/>
            <person name="Miyazaki D."/>
            <person name="Mochizuki H."/>
            <person name="Umetsu J."/>
            <person name="Higashi K."/>
            <person name="Shibata D."/>
            <person name="Kamiya Y."/>
            <person name="Sato N."/>
            <person name="Nakamura Y."/>
            <person name="Tabata S."/>
            <person name="Ida S."/>
            <person name="Kurokawa K."/>
            <person name="Ohta H."/>
        </authorList>
    </citation>
    <scope>NUCLEOTIDE SEQUENCE [LARGE SCALE GENOMIC DNA]</scope>
    <source>
        <strain evidence="16 17">NIES-2285</strain>
    </source>
</reference>
<evidence type="ECO:0000313" key="16">
    <source>
        <dbReference type="EMBL" id="GAQ89106.1"/>
    </source>
</evidence>
<evidence type="ECO:0000256" key="7">
    <source>
        <dbReference type="ARBA" id="ARBA00022801"/>
    </source>
</evidence>
<feature type="compositionally biased region" description="Basic and acidic residues" evidence="14">
    <location>
        <begin position="446"/>
        <end position="466"/>
    </location>
</feature>
<evidence type="ECO:0000256" key="4">
    <source>
        <dbReference type="ARBA" id="ARBA00013040"/>
    </source>
</evidence>
<comment type="similarity">
    <text evidence="2">Belongs to the histidine acid phosphatase family. MINPP1 subfamily.</text>
</comment>
<evidence type="ECO:0000256" key="14">
    <source>
        <dbReference type="SAM" id="MobiDB-lite"/>
    </source>
</evidence>
<dbReference type="GO" id="GO:0034417">
    <property type="term" value="F:bisphosphoglycerate 3-phosphatase activity"/>
    <property type="evidence" value="ECO:0007669"/>
    <property type="project" value="UniProtKB-EC"/>
</dbReference>
<comment type="catalytic activity">
    <reaction evidence="13">
        <text>(2R)-2,3-bisphosphoglycerate + H2O = (2R)-2-phosphoglycerate + phosphate</text>
        <dbReference type="Rhea" id="RHEA:27381"/>
        <dbReference type="ChEBI" id="CHEBI:15377"/>
        <dbReference type="ChEBI" id="CHEBI:43474"/>
        <dbReference type="ChEBI" id="CHEBI:58248"/>
        <dbReference type="ChEBI" id="CHEBI:58289"/>
        <dbReference type="EC" id="3.1.3.80"/>
    </reaction>
    <physiologicalReaction direction="left-to-right" evidence="13">
        <dbReference type="Rhea" id="RHEA:27382"/>
    </physiologicalReaction>
</comment>
<keyword evidence="8" id="KW-0472">Membrane</keyword>
<evidence type="ECO:0000256" key="6">
    <source>
        <dbReference type="ARBA" id="ARBA00022729"/>
    </source>
</evidence>
<keyword evidence="6 15" id="KW-0732">Signal</keyword>
<dbReference type="GO" id="GO:0052745">
    <property type="term" value="F:inositol phosphate phosphatase activity"/>
    <property type="evidence" value="ECO:0000318"/>
    <property type="project" value="GO_Central"/>
</dbReference>
<dbReference type="Pfam" id="PF00328">
    <property type="entry name" value="His_Phos_2"/>
    <property type="match status" value="1"/>
</dbReference>
<comment type="catalytic activity">
    <reaction evidence="11">
        <text>1D-myo-inositol 1,2,4,5,6-pentakisphosphate + H2O = 1D-myo-inositol 1,2,5,6-tetrakisphosphate + phosphate</text>
        <dbReference type="Rhea" id="RHEA:77115"/>
        <dbReference type="ChEBI" id="CHEBI:15377"/>
        <dbReference type="ChEBI" id="CHEBI:43474"/>
        <dbReference type="ChEBI" id="CHEBI:57798"/>
        <dbReference type="ChEBI" id="CHEBI:195535"/>
        <dbReference type="EC" id="3.1.3.62"/>
    </reaction>
    <physiologicalReaction direction="left-to-right" evidence="11">
        <dbReference type="Rhea" id="RHEA:77116"/>
    </physiologicalReaction>
</comment>
<feature type="signal peptide" evidence="15">
    <location>
        <begin position="1"/>
        <end position="24"/>
    </location>
</feature>
<evidence type="ECO:0000313" key="17">
    <source>
        <dbReference type="Proteomes" id="UP000054558"/>
    </source>
</evidence>
<dbReference type="OMA" id="ANSPWFA"/>
<evidence type="ECO:0000256" key="8">
    <source>
        <dbReference type="ARBA" id="ARBA00023136"/>
    </source>
</evidence>
<keyword evidence="17" id="KW-1185">Reference proteome</keyword>
<dbReference type="InterPro" id="IPR029033">
    <property type="entry name" value="His_PPase_superfam"/>
</dbReference>
<evidence type="ECO:0000256" key="12">
    <source>
        <dbReference type="ARBA" id="ARBA00043691"/>
    </source>
</evidence>
<evidence type="ECO:0000256" key="11">
    <source>
        <dbReference type="ARBA" id="ARBA00043671"/>
    </source>
</evidence>
<dbReference type="PANTHER" id="PTHR20963">
    <property type="entry name" value="MULTIPLE INOSITOL POLYPHOSPHATE PHOSPHATASE-RELATED"/>
    <property type="match status" value="1"/>
</dbReference>
<dbReference type="GO" id="GO:0003993">
    <property type="term" value="F:acid phosphatase activity"/>
    <property type="evidence" value="ECO:0000318"/>
    <property type="project" value="GO_Central"/>
</dbReference>
<comment type="catalytic activity">
    <reaction evidence="10">
        <text>1D-myo-inositol 1,2,5,6-tetrakisphosphate + H2O = 1D-myo-inositol 1,2,6-trisphosphate + phosphate</text>
        <dbReference type="Rhea" id="RHEA:77119"/>
        <dbReference type="ChEBI" id="CHEBI:15377"/>
        <dbReference type="ChEBI" id="CHEBI:43474"/>
        <dbReference type="ChEBI" id="CHEBI:195535"/>
        <dbReference type="ChEBI" id="CHEBI:195537"/>
        <dbReference type="EC" id="3.1.3.62"/>
    </reaction>
    <physiologicalReaction direction="left-to-right" evidence="10">
        <dbReference type="Rhea" id="RHEA:77120"/>
    </physiologicalReaction>
</comment>
<dbReference type="GO" id="GO:0016020">
    <property type="term" value="C:membrane"/>
    <property type="evidence" value="ECO:0007669"/>
    <property type="project" value="UniProtKB-SubCell"/>
</dbReference>
<evidence type="ECO:0000256" key="9">
    <source>
        <dbReference type="ARBA" id="ARBA00031642"/>
    </source>
</evidence>
<dbReference type="PANTHER" id="PTHR20963:SF8">
    <property type="entry name" value="MULTIPLE INOSITOL POLYPHOSPHATE PHOSPHATASE 1"/>
    <property type="match status" value="1"/>
</dbReference>
<feature type="chain" id="PRO_5012575770" description="Multiple inositol polyphosphate phosphatase 1" evidence="15">
    <location>
        <begin position="25"/>
        <end position="592"/>
    </location>
</feature>
<organism evidence="16 17">
    <name type="scientific">Klebsormidium nitens</name>
    <name type="common">Green alga</name>
    <name type="synonym">Ulothrix nitens</name>
    <dbReference type="NCBI Taxonomy" id="105231"/>
    <lineage>
        <taxon>Eukaryota</taxon>
        <taxon>Viridiplantae</taxon>
        <taxon>Streptophyta</taxon>
        <taxon>Klebsormidiophyceae</taxon>
        <taxon>Klebsormidiales</taxon>
        <taxon>Klebsormidiaceae</taxon>
        <taxon>Klebsormidium</taxon>
    </lineage>
</organism>
<protein>
    <recommendedName>
        <fullName evidence="5">Multiple inositol polyphosphate phosphatase 1</fullName>
        <ecNumber evidence="4">3.1.3.62</ecNumber>
        <ecNumber evidence="3">3.1.3.80</ecNumber>
    </recommendedName>
    <alternativeName>
        <fullName evidence="9">2,3-bisphosphoglycerate 3-phosphatase</fullName>
    </alternativeName>
</protein>
<dbReference type="CDD" id="cd07061">
    <property type="entry name" value="HP_HAP_like"/>
    <property type="match status" value="1"/>
</dbReference>
<dbReference type="AlphaFoldDB" id="A0A1Y1IK30"/>
<evidence type="ECO:0000256" key="5">
    <source>
        <dbReference type="ARBA" id="ARBA00018097"/>
    </source>
</evidence>
<dbReference type="InterPro" id="IPR000560">
    <property type="entry name" value="His_Pase_clade-2"/>
</dbReference>
<dbReference type="Gene3D" id="3.40.50.1240">
    <property type="entry name" value="Phosphoglycerate mutase-like"/>
    <property type="match status" value="1"/>
</dbReference>
<evidence type="ECO:0000256" key="15">
    <source>
        <dbReference type="SAM" id="SignalP"/>
    </source>
</evidence>
<gene>
    <name evidence="16" type="ORF">KFL_004870110</name>
</gene>
<evidence type="ECO:0000256" key="2">
    <source>
        <dbReference type="ARBA" id="ARBA00008422"/>
    </source>
</evidence>
<name>A0A1Y1IK30_KLENI</name>
<dbReference type="EMBL" id="DF237436">
    <property type="protein sequence ID" value="GAQ89106.1"/>
    <property type="molecule type" value="Genomic_DNA"/>
</dbReference>
<dbReference type="Proteomes" id="UP000054558">
    <property type="component" value="Unassembled WGS sequence"/>
</dbReference>
<evidence type="ECO:0000256" key="1">
    <source>
        <dbReference type="ARBA" id="ARBA00004370"/>
    </source>
</evidence>
<dbReference type="EC" id="3.1.3.80" evidence="3"/>
<evidence type="ECO:0000256" key="10">
    <source>
        <dbReference type="ARBA" id="ARBA00043668"/>
    </source>
</evidence>
<feature type="region of interest" description="Disordered" evidence="14">
    <location>
        <begin position="446"/>
        <end position="477"/>
    </location>
</feature>
<keyword evidence="7" id="KW-0378">Hydrolase</keyword>